<organism evidence="2 3">
    <name type="scientific">Sphaerotilus montanus</name>
    <dbReference type="NCBI Taxonomy" id="522889"/>
    <lineage>
        <taxon>Bacteria</taxon>
        <taxon>Pseudomonadati</taxon>
        <taxon>Pseudomonadota</taxon>
        <taxon>Betaproteobacteria</taxon>
        <taxon>Burkholderiales</taxon>
        <taxon>Sphaerotilaceae</taxon>
        <taxon>Sphaerotilus</taxon>
    </lineage>
</organism>
<name>A0A7Y9R0H0_9BURK</name>
<feature type="transmembrane region" description="Helical" evidence="1">
    <location>
        <begin position="398"/>
        <end position="415"/>
    </location>
</feature>
<keyword evidence="1" id="KW-0812">Transmembrane</keyword>
<keyword evidence="1" id="KW-1133">Transmembrane helix</keyword>
<feature type="transmembrane region" description="Helical" evidence="1">
    <location>
        <begin position="93"/>
        <end position="110"/>
    </location>
</feature>
<accession>A0A7Y9R0H0</accession>
<keyword evidence="1" id="KW-0472">Membrane</keyword>
<dbReference type="RefSeq" id="WP_179633560.1">
    <property type="nucleotide sequence ID" value="NZ_CAXYYM010000026.1"/>
</dbReference>
<feature type="transmembrane region" description="Helical" evidence="1">
    <location>
        <begin position="136"/>
        <end position="156"/>
    </location>
</feature>
<reference evidence="2 3" key="1">
    <citation type="submission" date="2020-07" db="EMBL/GenBank/DDBJ databases">
        <title>Genomic Encyclopedia of Archaeal and Bacterial Type Strains, Phase II (KMG-II): from individual species to whole genera.</title>
        <authorList>
            <person name="Goeker M."/>
        </authorList>
    </citation>
    <scope>NUCLEOTIDE SEQUENCE [LARGE SCALE GENOMIC DNA]</scope>
    <source>
        <strain evidence="2 3">DSM 21226</strain>
    </source>
</reference>
<dbReference type="EMBL" id="JACCFH010000001">
    <property type="protein sequence ID" value="NYG32702.1"/>
    <property type="molecule type" value="Genomic_DNA"/>
</dbReference>
<feature type="transmembrane region" description="Helical" evidence="1">
    <location>
        <begin position="12"/>
        <end position="35"/>
    </location>
</feature>
<evidence type="ECO:0000313" key="2">
    <source>
        <dbReference type="EMBL" id="NYG32702.1"/>
    </source>
</evidence>
<feature type="transmembrane region" description="Helical" evidence="1">
    <location>
        <begin position="375"/>
        <end position="392"/>
    </location>
</feature>
<dbReference type="AlphaFoldDB" id="A0A7Y9R0H0"/>
<feature type="transmembrane region" description="Helical" evidence="1">
    <location>
        <begin position="343"/>
        <end position="363"/>
    </location>
</feature>
<evidence type="ECO:0008006" key="4">
    <source>
        <dbReference type="Google" id="ProtNLM"/>
    </source>
</evidence>
<sequence>MKTSTPMAMPMPWWCSPAGIAVGFLLPLMVLISYAGDLPHPALTLRGVQALDAHYLQLGAMMILAIALTGWLGAQLQFGATPASRDVRAWDRAALGLGGIATFAFVIWFRDFVFNPVLLFQTLTGAFKPDRNTIELTPGLTSLANMGPVFFSVYAFRLFDKGERALPRAMHVMFVVLGLFTLFRVYVWTERLALIELLVPFGLTVGRWTSTRSGGGWTLARTVGPYAAIPMVILFFGASEYFRSWSSDTYQGKMDFWEFALGRFASYYYTSLNNGAGLLANMPWPTGTFEFTLEWLHRAPFGLGKPFSQAVGYTVPRLDYYLATYQDEEFNSPSGIYGPLSDMGIYGGLAYMLAIGLVSGLCFRAYREARLVGVLFYPIFFITFMEIYRYPYLGVPRAFTWTLGIGLALLLASTVKPIPAPRRTAGDSSAHPAS</sequence>
<feature type="transmembrane region" description="Helical" evidence="1">
    <location>
        <begin position="55"/>
        <end position="73"/>
    </location>
</feature>
<feature type="transmembrane region" description="Helical" evidence="1">
    <location>
        <begin position="222"/>
        <end position="242"/>
    </location>
</feature>
<keyword evidence="3" id="KW-1185">Reference proteome</keyword>
<protein>
    <recommendedName>
        <fullName evidence="4">Oligosaccharide repeat unit polymerase</fullName>
    </recommendedName>
</protein>
<dbReference type="Proteomes" id="UP000518288">
    <property type="component" value="Unassembled WGS sequence"/>
</dbReference>
<evidence type="ECO:0000313" key="3">
    <source>
        <dbReference type="Proteomes" id="UP000518288"/>
    </source>
</evidence>
<evidence type="ECO:0000256" key="1">
    <source>
        <dbReference type="SAM" id="Phobius"/>
    </source>
</evidence>
<proteinExistence type="predicted"/>
<gene>
    <name evidence="2" type="ORF">BDD16_001688</name>
</gene>
<feature type="transmembrane region" description="Helical" evidence="1">
    <location>
        <begin position="168"/>
        <end position="186"/>
    </location>
</feature>
<comment type="caution">
    <text evidence="2">The sequence shown here is derived from an EMBL/GenBank/DDBJ whole genome shotgun (WGS) entry which is preliminary data.</text>
</comment>